<keyword evidence="3" id="KW-1185">Reference proteome</keyword>
<evidence type="ECO:0000256" key="1">
    <source>
        <dbReference type="ARBA" id="ARBA00023604"/>
    </source>
</evidence>
<gene>
    <name evidence="2" type="ORF">IFM53868_07928</name>
</gene>
<proteinExistence type="inferred from homology"/>
<sequence>MAPALPHPHTFAKFNYLKWQDIYRTTRPFSNALALSSSDKQQGHNLVFERGEAQRVTDARGIESSFDLDRNGFIYRTHKPPLTPEEFTDAEKVEKVYLADCERVLRDEVDNVTDVLMFDWRVRRSDSTGPVKLEGAKAGGLQLPAADFVHNDQTEASAIRRTRASFPPEYAERLLAGRFQMLKSVSPFSTSRIARYESKPISLWRPINGPVENHPLAVCDGSSYDPSKLLEADIIREKYTGHMMYALYDPGMAWYYMSRQRDDEVVIFKSYDSKDGVAKYVPHSAFALPDKEPGNYVRMSIEVRAMVFSNTEP</sequence>
<accession>A0ABQ1B7A6</accession>
<evidence type="ECO:0000313" key="2">
    <source>
        <dbReference type="EMBL" id="GFF95251.1"/>
    </source>
</evidence>
<dbReference type="NCBIfam" id="NF041278">
    <property type="entry name" value="CmcJ_NvfI_EfuI"/>
    <property type="match status" value="1"/>
</dbReference>
<organism evidence="2 3">
    <name type="scientific">Aspergillus udagawae</name>
    <dbReference type="NCBI Taxonomy" id="91492"/>
    <lineage>
        <taxon>Eukaryota</taxon>
        <taxon>Fungi</taxon>
        <taxon>Dikarya</taxon>
        <taxon>Ascomycota</taxon>
        <taxon>Pezizomycotina</taxon>
        <taxon>Eurotiomycetes</taxon>
        <taxon>Eurotiomycetidae</taxon>
        <taxon>Eurotiales</taxon>
        <taxon>Aspergillaceae</taxon>
        <taxon>Aspergillus</taxon>
        <taxon>Aspergillus subgen. Fumigati</taxon>
    </lineage>
</organism>
<dbReference type="PANTHER" id="PTHR34598:SF3">
    <property type="entry name" value="OXIDOREDUCTASE AN1597"/>
    <property type="match status" value="1"/>
</dbReference>
<name>A0ABQ1B7A6_9EURO</name>
<dbReference type="EMBL" id="BLKG01000109">
    <property type="protein sequence ID" value="GFF95251.1"/>
    <property type="molecule type" value="Genomic_DNA"/>
</dbReference>
<evidence type="ECO:0008006" key="4">
    <source>
        <dbReference type="Google" id="ProtNLM"/>
    </source>
</evidence>
<protein>
    <recommendedName>
        <fullName evidence="4">7alpha-cephem-methoxylase P8 chain</fullName>
    </recommendedName>
</protein>
<dbReference type="Proteomes" id="UP000465266">
    <property type="component" value="Unassembled WGS sequence"/>
</dbReference>
<evidence type="ECO:0000313" key="3">
    <source>
        <dbReference type="Proteomes" id="UP000465266"/>
    </source>
</evidence>
<reference evidence="2 3" key="1">
    <citation type="submission" date="2020-01" db="EMBL/GenBank/DDBJ databases">
        <title>Draft genome sequence of Aspergillus udagawae IFM 53868.</title>
        <authorList>
            <person name="Takahashi H."/>
            <person name="Yaguchi T."/>
        </authorList>
    </citation>
    <scope>NUCLEOTIDE SEQUENCE [LARGE SCALE GENOMIC DNA]</scope>
    <source>
        <strain evidence="2 3">IFM 53868</strain>
    </source>
</reference>
<dbReference type="PANTHER" id="PTHR34598">
    <property type="entry name" value="BLL6449 PROTEIN"/>
    <property type="match status" value="1"/>
</dbReference>
<dbReference type="InterPro" id="IPR044053">
    <property type="entry name" value="AsaB-like"/>
</dbReference>
<comment type="similarity">
    <text evidence="1">Belongs to the asaB hydroxylase/desaturase family.</text>
</comment>
<comment type="caution">
    <text evidence="2">The sequence shown here is derived from an EMBL/GenBank/DDBJ whole genome shotgun (WGS) entry which is preliminary data.</text>
</comment>